<protein>
    <submittedName>
        <fullName evidence="1">Uncharacterized protein</fullName>
    </submittedName>
</protein>
<reference evidence="1" key="1">
    <citation type="submission" date="2024-04" db="EMBL/GenBank/DDBJ databases">
        <authorList>
            <consortium name="Molecular Ecology Group"/>
        </authorList>
    </citation>
    <scope>NUCLEOTIDE SEQUENCE</scope>
</reference>
<name>A0AAV2MZT7_9HYME</name>
<dbReference type="EMBL" id="CAXIPU020000832">
    <property type="protein sequence ID" value="CAL1672697.1"/>
    <property type="molecule type" value="Genomic_DNA"/>
</dbReference>
<evidence type="ECO:0000313" key="1">
    <source>
        <dbReference type="EMBL" id="CAL1672697.1"/>
    </source>
</evidence>
<gene>
    <name evidence="1" type="ORF">LPLAT_LOCUS10595</name>
</gene>
<dbReference type="AlphaFoldDB" id="A0AAV2MZT7"/>
<keyword evidence="2" id="KW-1185">Reference proteome</keyword>
<accession>A0AAV2MZT7</accession>
<proteinExistence type="predicted"/>
<comment type="caution">
    <text evidence="1">The sequence shown here is derived from an EMBL/GenBank/DDBJ whole genome shotgun (WGS) entry which is preliminary data.</text>
</comment>
<evidence type="ECO:0000313" key="2">
    <source>
        <dbReference type="Proteomes" id="UP001497644"/>
    </source>
</evidence>
<dbReference type="Proteomes" id="UP001497644">
    <property type="component" value="Unassembled WGS sequence"/>
</dbReference>
<sequence length="69" mass="8220">MLRRENFKPVELVNYGNNFWEIAYNIKLPDQKLRRVQNCCTDFLVKFTQELTIRLPSCIEAVEKLKSLT</sequence>
<organism evidence="1 2">
    <name type="scientific">Lasius platythorax</name>
    <dbReference type="NCBI Taxonomy" id="488582"/>
    <lineage>
        <taxon>Eukaryota</taxon>
        <taxon>Metazoa</taxon>
        <taxon>Ecdysozoa</taxon>
        <taxon>Arthropoda</taxon>
        <taxon>Hexapoda</taxon>
        <taxon>Insecta</taxon>
        <taxon>Pterygota</taxon>
        <taxon>Neoptera</taxon>
        <taxon>Endopterygota</taxon>
        <taxon>Hymenoptera</taxon>
        <taxon>Apocrita</taxon>
        <taxon>Aculeata</taxon>
        <taxon>Formicoidea</taxon>
        <taxon>Formicidae</taxon>
        <taxon>Formicinae</taxon>
        <taxon>Lasius</taxon>
        <taxon>Lasius</taxon>
    </lineage>
</organism>